<feature type="non-terminal residue" evidence="6">
    <location>
        <position position="198"/>
    </location>
</feature>
<evidence type="ECO:0000313" key="7">
    <source>
        <dbReference type="Proteomes" id="UP000324800"/>
    </source>
</evidence>
<dbReference type="InterPro" id="IPR032630">
    <property type="entry name" value="P_typ_ATPase_c"/>
</dbReference>
<dbReference type="GO" id="GO:0045332">
    <property type="term" value="P:phospholipid translocation"/>
    <property type="evidence" value="ECO:0007669"/>
    <property type="project" value="TreeGrafter"/>
</dbReference>
<dbReference type="OrthoDB" id="377733at2759"/>
<keyword evidence="4" id="KW-0812">Transmembrane</keyword>
<feature type="transmembrane region" description="Helical" evidence="4">
    <location>
        <begin position="117"/>
        <end position="138"/>
    </location>
</feature>
<evidence type="ECO:0000313" key="6">
    <source>
        <dbReference type="EMBL" id="KAA6317469.1"/>
    </source>
</evidence>
<dbReference type="PANTHER" id="PTHR24092">
    <property type="entry name" value="PROBABLE PHOSPHOLIPID-TRANSPORTING ATPASE"/>
    <property type="match status" value="1"/>
</dbReference>
<dbReference type="SUPFAM" id="SSF81665">
    <property type="entry name" value="Calcium ATPase, transmembrane domain M"/>
    <property type="match status" value="1"/>
</dbReference>
<keyword evidence="4" id="KW-0472">Membrane</keyword>
<evidence type="ECO:0000259" key="5">
    <source>
        <dbReference type="Pfam" id="PF16212"/>
    </source>
</evidence>
<gene>
    <name evidence="6" type="ORF">EZS28_055093</name>
</gene>
<dbReference type="EMBL" id="SNRW01046599">
    <property type="protein sequence ID" value="KAA6317469.1"/>
    <property type="molecule type" value="Genomic_DNA"/>
</dbReference>
<proteinExistence type="predicted"/>
<dbReference type="Proteomes" id="UP000324800">
    <property type="component" value="Unassembled WGS sequence"/>
</dbReference>
<organism evidence="6 7">
    <name type="scientific">Streblomastix strix</name>
    <dbReference type="NCBI Taxonomy" id="222440"/>
    <lineage>
        <taxon>Eukaryota</taxon>
        <taxon>Metamonada</taxon>
        <taxon>Preaxostyla</taxon>
        <taxon>Oxymonadida</taxon>
        <taxon>Streblomastigidae</taxon>
        <taxon>Streblomastix</taxon>
    </lineage>
</organism>
<evidence type="ECO:0000256" key="2">
    <source>
        <dbReference type="ARBA" id="ARBA00022723"/>
    </source>
</evidence>
<keyword evidence="3" id="KW-0460">Magnesium</keyword>
<comment type="subcellular location">
    <subcellularLocation>
        <location evidence="1">Membrane</location>
        <topology evidence="1">Multi-pass membrane protein</topology>
    </subcellularLocation>
</comment>
<dbReference type="GO" id="GO:0140326">
    <property type="term" value="F:ATPase-coupled intramembrane lipid transporter activity"/>
    <property type="evidence" value="ECO:0007669"/>
    <property type="project" value="TreeGrafter"/>
</dbReference>
<name>A0A5J4Q8A6_9EUKA</name>
<dbReference type="AlphaFoldDB" id="A0A5J4Q8A6"/>
<comment type="caution">
    <text evidence="6">The sequence shown here is derived from an EMBL/GenBank/DDBJ whole genome shotgun (WGS) entry which is preliminary data.</text>
</comment>
<feature type="transmembrane region" description="Helical" evidence="4">
    <location>
        <begin position="55"/>
        <end position="76"/>
    </location>
</feature>
<evidence type="ECO:0000256" key="4">
    <source>
        <dbReference type="SAM" id="Phobius"/>
    </source>
</evidence>
<keyword evidence="4" id="KW-1133">Transmembrane helix</keyword>
<accession>A0A5J4Q8A6</accession>
<feature type="domain" description="P-type ATPase C-terminal" evidence="5">
    <location>
        <begin position="1"/>
        <end position="190"/>
    </location>
</feature>
<reference evidence="6 7" key="1">
    <citation type="submission" date="2019-03" db="EMBL/GenBank/DDBJ databases">
        <title>Single cell metagenomics reveals metabolic interactions within the superorganism composed of flagellate Streblomastix strix and complex community of Bacteroidetes bacteria on its surface.</title>
        <authorList>
            <person name="Treitli S.C."/>
            <person name="Kolisko M."/>
            <person name="Husnik F."/>
            <person name="Keeling P."/>
            <person name="Hampl V."/>
        </authorList>
    </citation>
    <scope>NUCLEOTIDE SEQUENCE [LARGE SCALE GENOMIC DNA]</scope>
    <source>
        <strain evidence="6">ST1C</strain>
    </source>
</reference>
<dbReference type="Pfam" id="PF16212">
    <property type="entry name" value="PhoLip_ATPase_C"/>
    <property type="match status" value="1"/>
</dbReference>
<feature type="transmembrane region" description="Helical" evidence="4">
    <location>
        <begin position="6"/>
        <end position="24"/>
    </location>
</feature>
<keyword evidence="2" id="KW-0479">Metal-binding</keyword>
<dbReference type="GO" id="GO:0046872">
    <property type="term" value="F:metal ion binding"/>
    <property type="evidence" value="ECO:0007669"/>
    <property type="project" value="UniProtKB-KW"/>
</dbReference>
<dbReference type="PANTHER" id="PTHR24092:SF150">
    <property type="entry name" value="PHOSPHOLIPID-TRANSPORTING ATPASE"/>
    <property type="match status" value="1"/>
</dbReference>
<protein>
    <submittedName>
        <fullName evidence="6">Putative phospholipidtranslocating P-type ATPase</fullName>
    </submittedName>
</protein>
<dbReference type="GO" id="GO:0005886">
    <property type="term" value="C:plasma membrane"/>
    <property type="evidence" value="ECO:0007669"/>
    <property type="project" value="TreeGrafter"/>
</dbReference>
<sequence length="198" mass="22361">MFESWFISLYNCVFTLAPIAVYGLGDQELRPGRYARLPATYALGRLGREATPKTFILWICDGLLTSLITFFLAYFMLGDTINPQDGSAHDLWFFGNAVCLAIVITVTLRLHVELNFVTWVHILFSLGSIGAWVIFLAIESTGILNSGMTGTFSILFIQSPQFWFYIILSPIVSLSVSYTIKWINRIFTPNVDAVLRER</sequence>
<feature type="transmembrane region" description="Helical" evidence="4">
    <location>
        <begin position="91"/>
        <end position="110"/>
    </location>
</feature>
<evidence type="ECO:0000256" key="3">
    <source>
        <dbReference type="ARBA" id="ARBA00022842"/>
    </source>
</evidence>
<feature type="transmembrane region" description="Helical" evidence="4">
    <location>
        <begin position="162"/>
        <end position="180"/>
    </location>
</feature>
<dbReference type="InterPro" id="IPR023298">
    <property type="entry name" value="ATPase_P-typ_TM_dom_sf"/>
</dbReference>
<evidence type="ECO:0000256" key="1">
    <source>
        <dbReference type="ARBA" id="ARBA00004141"/>
    </source>
</evidence>